<dbReference type="EMBL" id="JAPFQP010000004">
    <property type="protein sequence ID" value="MCX2720469.1"/>
    <property type="molecule type" value="Genomic_DNA"/>
</dbReference>
<dbReference type="Pfam" id="PF13578">
    <property type="entry name" value="Methyltransf_24"/>
    <property type="match status" value="1"/>
</dbReference>
<dbReference type="GO" id="GO:0008168">
    <property type="term" value="F:methyltransferase activity"/>
    <property type="evidence" value="ECO:0007669"/>
    <property type="project" value="UniProtKB-KW"/>
</dbReference>
<keyword evidence="2" id="KW-0808">Transferase</keyword>
<dbReference type="GO" id="GO:0032259">
    <property type="term" value="P:methylation"/>
    <property type="evidence" value="ECO:0007669"/>
    <property type="project" value="UniProtKB-KW"/>
</dbReference>
<gene>
    <name evidence="2" type="ORF">OO016_12710</name>
</gene>
<evidence type="ECO:0000256" key="1">
    <source>
        <dbReference type="SAM" id="Phobius"/>
    </source>
</evidence>
<keyword evidence="2" id="KW-0489">Methyltransferase</keyword>
<proteinExistence type="predicted"/>
<dbReference type="EC" id="2.1.1.-" evidence="2"/>
<dbReference type="RefSeq" id="WP_266014651.1">
    <property type="nucleotide sequence ID" value="NZ_JAPFQP010000004.1"/>
</dbReference>
<name>A0AAE3MN34_9FLAO</name>
<comment type="caution">
    <text evidence="2">The sequence shown here is derived from an EMBL/GenBank/DDBJ whole genome shotgun (WGS) entry which is preliminary data.</text>
</comment>
<dbReference type="SUPFAM" id="SSF53335">
    <property type="entry name" value="S-adenosyl-L-methionine-dependent methyltransferases"/>
    <property type="match status" value="1"/>
</dbReference>
<evidence type="ECO:0000313" key="3">
    <source>
        <dbReference type="Proteomes" id="UP001207116"/>
    </source>
</evidence>
<keyword evidence="1" id="KW-1133">Transmembrane helix</keyword>
<keyword evidence="3" id="KW-1185">Reference proteome</keyword>
<dbReference type="Gene3D" id="3.40.50.150">
    <property type="entry name" value="Vaccinia Virus protein VP39"/>
    <property type="match status" value="1"/>
</dbReference>
<sequence length="222" mass="25143">MAIKIIGWVLLLGTAGFFLGKFIKHKSLYPFLPFRHDFRKRRDSFRLVMALMDRIKARVIVETGTSREGLKGAKSNGAATIVFGTWAKANNAHVHSVDISPKSIANAEKEVIRQDLADYVSLHTSDSIAFLKTFNESVDLLYLDSYDYSDDPEVQLKSQEHHLGEFKAIEAKLHDNTLVLIDDCDLPNGGKGKLVIAYMKERGWKIIYEGYQVLLVRDSFSY</sequence>
<dbReference type="InterPro" id="IPR029063">
    <property type="entry name" value="SAM-dependent_MTases_sf"/>
</dbReference>
<feature type="transmembrane region" description="Helical" evidence="1">
    <location>
        <begin position="6"/>
        <end position="23"/>
    </location>
</feature>
<reference evidence="2" key="1">
    <citation type="submission" date="2022-11" db="EMBL/GenBank/DDBJ databases">
        <title>The characterization of three novel Bacteroidetes species and genomic analysis of their roles in tidal elemental geochemical cycles.</title>
        <authorList>
            <person name="Ma K.-J."/>
        </authorList>
    </citation>
    <scope>NUCLEOTIDE SEQUENCE</scope>
    <source>
        <strain evidence="2">M415</strain>
    </source>
</reference>
<keyword evidence="1" id="KW-0472">Membrane</keyword>
<dbReference type="AlphaFoldDB" id="A0AAE3MN34"/>
<accession>A0AAE3MN34</accession>
<keyword evidence="1" id="KW-0812">Transmembrane</keyword>
<dbReference type="CDD" id="cd02440">
    <property type="entry name" value="AdoMet_MTases"/>
    <property type="match status" value="1"/>
</dbReference>
<organism evidence="2 3">
    <name type="scientific">Lentiprolixibacter aurantiacus</name>
    <dbReference type="NCBI Taxonomy" id="2993939"/>
    <lineage>
        <taxon>Bacteria</taxon>
        <taxon>Pseudomonadati</taxon>
        <taxon>Bacteroidota</taxon>
        <taxon>Flavobacteriia</taxon>
        <taxon>Flavobacteriales</taxon>
        <taxon>Flavobacteriaceae</taxon>
        <taxon>Lentiprolixibacter</taxon>
    </lineage>
</organism>
<protein>
    <submittedName>
        <fullName evidence="2">Class I SAM-dependent methyltransferase</fullName>
        <ecNumber evidence="2">2.1.1.-</ecNumber>
    </submittedName>
</protein>
<evidence type="ECO:0000313" key="2">
    <source>
        <dbReference type="EMBL" id="MCX2720469.1"/>
    </source>
</evidence>
<dbReference type="Proteomes" id="UP001207116">
    <property type="component" value="Unassembled WGS sequence"/>
</dbReference>